<keyword evidence="2" id="KW-0732">Signal</keyword>
<evidence type="ECO:0000259" key="3">
    <source>
        <dbReference type="Pfam" id="PF13511"/>
    </source>
</evidence>
<evidence type="ECO:0000313" key="4">
    <source>
        <dbReference type="EMBL" id="GLR13026.1"/>
    </source>
</evidence>
<organism evidence="4 5">
    <name type="scientific">Chitinimonas prasina</name>
    <dbReference type="NCBI Taxonomy" id="1434937"/>
    <lineage>
        <taxon>Bacteria</taxon>
        <taxon>Pseudomonadati</taxon>
        <taxon>Pseudomonadota</taxon>
        <taxon>Betaproteobacteria</taxon>
        <taxon>Neisseriales</taxon>
        <taxon>Chitinibacteraceae</taxon>
        <taxon>Chitinimonas</taxon>
    </lineage>
</organism>
<keyword evidence="5" id="KW-1185">Reference proteome</keyword>
<comment type="caution">
    <text evidence="4">The sequence shown here is derived from an EMBL/GenBank/DDBJ whole genome shotgun (WGS) entry which is preliminary data.</text>
</comment>
<dbReference type="EMBL" id="BSOG01000002">
    <property type="protein sequence ID" value="GLR13026.1"/>
    <property type="molecule type" value="Genomic_DNA"/>
</dbReference>
<dbReference type="InterPro" id="IPR025392">
    <property type="entry name" value="DUF4124"/>
</dbReference>
<dbReference type="Proteomes" id="UP001156706">
    <property type="component" value="Unassembled WGS sequence"/>
</dbReference>
<name>A0ABQ5YDI5_9NEIS</name>
<proteinExistence type="predicted"/>
<feature type="chain" id="PRO_5045046368" description="DUF4124 domain-containing protein" evidence="2">
    <location>
        <begin position="24"/>
        <end position="138"/>
    </location>
</feature>
<gene>
    <name evidence="4" type="ORF">GCM10007907_18160</name>
</gene>
<evidence type="ECO:0000256" key="2">
    <source>
        <dbReference type="SAM" id="SignalP"/>
    </source>
</evidence>
<feature type="region of interest" description="Disordered" evidence="1">
    <location>
        <begin position="119"/>
        <end position="138"/>
    </location>
</feature>
<reference evidence="5" key="1">
    <citation type="journal article" date="2019" name="Int. J. Syst. Evol. Microbiol.">
        <title>The Global Catalogue of Microorganisms (GCM) 10K type strain sequencing project: providing services to taxonomists for standard genome sequencing and annotation.</title>
        <authorList>
            <consortium name="The Broad Institute Genomics Platform"/>
            <consortium name="The Broad Institute Genome Sequencing Center for Infectious Disease"/>
            <person name="Wu L."/>
            <person name="Ma J."/>
        </authorList>
    </citation>
    <scope>NUCLEOTIDE SEQUENCE [LARGE SCALE GENOMIC DNA]</scope>
    <source>
        <strain evidence="5">NBRC 110044</strain>
    </source>
</reference>
<dbReference type="RefSeq" id="WP_284196143.1">
    <property type="nucleotide sequence ID" value="NZ_BSOG01000002.1"/>
</dbReference>
<protein>
    <recommendedName>
        <fullName evidence="3">DUF4124 domain-containing protein</fullName>
    </recommendedName>
</protein>
<feature type="domain" description="DUF4124" evidence="3">
    <location>
        <begin position="14"/>
        <end position="64"/>
    </location>
</feature>
<feature type="signal peptide" evidence="2">
    <location>
        <begin position="1"/>
        <end position="23"/>
    </location>
</feature>
<accession>A0ABQ5YDI5</accession>
<evidence type="ECO:0000256" key="1">
    <source>
        <dbReference type="SAM" id="MobiDB-lite"/>
    </source>
</evidence>
<evidence type="ECO:0000313" key="5">
    <source>
        <dbReference type="Proteomes" id="UP001156706"/>
    </source>
</evidence>
<dbReference type="Pfam" id="PF13511">
    <property type="entry name" value="DUF4124"/>
    <property type="match status" value="1"/>
</dbReference>
<sequence>MSMMNVRGLCLVGLALAATLAHAKVYKWVDANGQVQYGDQPPAMVKSEQMKLRSPAGVVQVAPPQAAGKGNVIQAGVPTAEEAKVLCANANANLKALGAKEVFTTGPDGKNVKMPEAERQAKIAENTKAQQRLCKGSN</sequence>